<dbReference type="SUPFAM" id="SSF56349">
    <property type="entry name" value="DNA breaking-rejoining enzymes"/>
    <property type="match status" value="1"/>
</dbReference>
<evidence type="ECO:0000256" key="4">
    <source>
        <dbReference type="ARBA" id="ARBA00023172"/>
    </source>
</evidence>
<organism evidence="8 9">
    <name type="scientific">Dysgonomonas hofstadii</name>
    <dbReference type="NCBI Taxonomy" id="637886"/>
    <lineage>
        <taxon>Bacteria</taxon>
        <taxon>Pseudomonadati</taxon>
        <taxon>Bacteroidota</taxon>
        <taxon>Bacteroidia</taxon>
        <taxon>Bacteroidales</taxon>
        <taxon>Dysgonomonadaceae</taxon>
        <taxon>Dysgonomonas</taxon>
    </lineage>
</organism>
<keyword evidence="9" id="KW-1185">Reference proteome</keyword>
<keyword evidence="4" id="KW-0233">DNA recombination</keyword>
<evidence type="ECO:0000256" key="1">
    <source>
        <dbReference type="ARBA" id="ARBA00008857"/>
    </source>
</evidence>
<evidence type="ECO:0000256" key="2">
    <source>
        <dbReference type="ARBA" id="ARBA00022908"/>
    </source>
</evidence>
<keyword evidence="2" id="KW-0229">DNA integration</keyword>
<feature type="domain" description="Core-binding (CB)" evidence="7">
    <location>
        <begin position="110"/>
        <end position="190"/>
    </location>
</feature>
<dbReference type="InterPro" id="IPR050090">
    <property type="entry name" value="Tyrosine_recombinase_XerCD"/>
</dbReference>
<dbReference type="PROSITE" id="PS51898">
    <property type="entry name" value="TYR_RECOMBINASE"/>
    <property type="match status" value="1"/>
</dbReference>
<name>A0A840CWK2_9BACT</name>
<dbReference type="InterPro" id="IPR025269">
    <property type="entry name" value="SAM-like_dom"/>
</dbReference>
<dbReference type="InterPro" id="IPR044068">
    <property type="entry name" value="CB"/>
</dbReference>
<feature type="domain" description="Tyr recombinase" evidence="6">
    <location>
        <begin position="211"/>
        <end position="395"/>
    </location>
</feature>
<comment type="similarity">
    <text evidence="1">Belongs to the 'phage' integrase family.</text>
</comment>
<dbReference type="GO" id="GO:0006310">
    <property type="term" value="P:DNA recombination"/>
    <property type="evidence" value="ECO:0007669"/>
    <property type="project" value="UniProtKB-KW"/>
</dbReference>
<dbReference type="PANTHER" id="PTHR30349">
    <property type="entry name" value="PHAGE INTEGRASE-RELATED"/>
    <property type="match status" value="1"/>
</dbReference>
<dbReference type="Gene3D" id="1.10.443.10">
    <property type="entry name" value="Intergrase catalytic core"/>
    <property type="match status" value="1"/>
</dbReference>
<dbReference type="PROSITE" id="PS51900">
    <property type="entry name" value="CB"/>
    <property type="match status" value="1"/>
</dbReference>
<dbReference type="PANTHER" id="PTHR30349:SF64">
    <property type="entry name" value="PROPHAGE INTEGRASE INTD-RELATED"/>
    <property type="match status" value="1"/>
</dbReference>
<dbReference type="InterPro" id="IPR011010">
    <property type="entry name" value="DNA_brk_join_enz"/>
</dbReference>
<dbReference type="InterPro" id="IPR002104">
    <property type="entry name" value="Integrase_catalytic"/>
</dbReference>
<reference evidence="8 9" key="1">
    <citation type="submission" date="2020-08" db="EMBL/GenBank/DDBJ databases">
        <title>Genomic Encyclopedia of Type Strains, Phase IV (KMG-IV): sequencing the most valuable type-strain genomes for metagenomic binning, comparative biology and taxonomic classification.</title>
        <authorList>
            <person name="Goeker M."/>
        </authorList>
    </citation>
    <scope>NUCLEOTIDE SEQUENCE [LARGE SCALE GENOMIC DNA]</scope>
    <source>
        <strain evidence="8 9">DSM 104969</strain>
    </source>
</reference>
<dbReference type="GO" id="GO:0003677">
    <property type="term" value="F:DNA binding"/>
    <property type="evidence" value="ECO:0007669"/>
    <property type="project" value="UniProtKB-UniRule"/>
</dbReference>
<evidence type="ECO:0000259" key="6">
    <source>
        <dbReference type="PROSITE" id="PS51898"/>
    </source>
</evidence>
<gene>
    <name evidence="8" type="ORF">GGR21_002755</name>
</gene>
<evidence type="ECO:0000313" key="8">
    <source>
        <dbReference type="EMBL" id="MBB4036842.1"/>
    </source>
</evidence>
<evidence type="ECO:0000313" key="9">
    <source>
        <dbReference type="Proteomes" id="UP000555103"/>
    </source>
</evidence>
<dbReference type="Pfam" id="PF00589">
    <property type="entry name" value="Phage_integrase"/>
    <property type="match status" value="1"/>
</dbReference>
<accession>A0A840CWK2</accession>
<evidence type="ECO:0000256" key="5">
    <source>
        <dbReference type="PROSITE-ProRule" id="PRU01248"/>
    </source>
</evidence>
<keyword evidence="3 5" id="KW-0238">DNA-binding</keyword>
<dbReference type="Proteomes" id="UP000555103">
    <property type="component" value="Unassembled WGS sequence"/>
</dbReference>
<dbReference type="AlphaFoldDB" id="A0A840CWK2"/>
<dbReference type="InterPro" id="IPR010998">
    <property type="entry name" value="Integrase_recombinase_N"/>
</dbReference>
<sequence length="401" mass="46793">MVSIKVKFRISTTKDYEGALFIQVIYRRQVRQIKTNYRIHLHEWDEKNCRIRIDQASGERKEYLQVVEVALIQMTGQIHSSVHYLKDKGLPYTTNDILLAYHTYTTRCLFSFMQQTIEYIRQLGKTRTSETYTCTLNSFMRFRKDMDISLDEVDSDLMLAYEAWLKEQEVSMNTVSFYMRILRAVYNRGVEKGITPQRHPFKHVYTGIEKTMKRAVTLKTIKQVKHANLQLFPALDYARDMFMLSFYTRGMSFVDMAYLKKANLNNGILSYRRTKTGQQLFIRWEQCMQDIVDKYPYISTSPYLLPIIKKFGDNPRKQYRNAILSVNKNLKSLSKMMGLSTVLTTYVARHSWASIAKSKNIPLSVISEGMGHDSEMTTQIYLASFDTAVVDKANSLILKGL</sequence>
<dbReference type="Pfam" id="PF13102">
    <property type="entry name" value="Phage_int_SAM_5"/>
    <property type="match status" value="1"/>
</dbReference>
<dbReference type="RefSeq" id="WP_183307731.1">
    <property type="nucleotide sequence ID" value="NZ_JACIEP010000009.1"/>
</dbReference>
<proteinExistence type="inferred from homology"/>
<comment type="caution">
    <text evidence="8">The sequence shown here is derived from an EMBL/GenBank/DDBJ whole genome shotgun (WGS) entry which is preliminary data.</text>
</comment>
<evidence type="ECO:0000256" key="3">
    <source>
        <dbReference type="ARBA" id="ARBA00023125"/>
    </source>
</evidence>
<dbReference type="GO" id="GO:0015074">
    <property type="term" value="P:DNA integration"/>
    <property type="evidence" value="ECO:0007669"/>
    <property type="project" value="UniProtKB-KW"/>
</dbReference>
<dbReference type="InterPro" id="IPR013762">
    <property type="entry name" value="Integrase-like_cat_sf"/>
</dbReference>
<dbReference type="EMBL" id="JACIEP010000009">
    <property type="protein sequence ID" value="MBB4036842.1"/>
    <property type="molecule type" value="Genomic_DNA"/>
</dbReference>
<protein>
    <submittedName>
        <fullName evidence="8">Integrase</fullName>
    </submittedName>
</protein>
<evidence type="ECO:0000259" key="7">
    <source>
        <dbReference type="PROSITE" id="PS51900"/>
    </source>
</evidence>
<dbReference type="Gene3D" id="1.10.150.130">
    <property type="match status" value="1"/>
</dbReference>